<evidence type="ECO:0000313" key="1">
    <source>
        <dbReference type="EMBL" id="SVD70935.1"/>
    </source>
</evidence>
<sequence>MAPAGATSITPRDRAICIQWSSSPHRVQRLLCRKALSLLQTAASDCF</sequence>
<organism evidence="1">
    <name type="scientific">marine metagenome</name>
    <dbReference type="NCBI Taxonomy" id="408172"/>
    <lineage>
        <taxon>unclassified sequences</taxon>
        <taxon>metagenomes</taxon>
        <taxon>ecological metagenomes</taxon>
    </lineage>
</organism>
<protein>
    <submittedName>
        <fullName evidence="1">Uncharacterized protein</fullName>
    </submittedName>
</protein>
<dbReference type="AlphaFoldDB" id="A0A382XJZ3"/>
<accession>A0A382XJZ3</accession>
<proteinExistence type="predicted"/>
<gene>
    <name evidence="1" type="ORF">METZ01_LOCUS423789</name>
</gene>
<dbReference type="EMBL" id="UINC01168088">
    <property type="protein sequence ID" value="SVD70935.1"/>
    <property type="molecule type" value="Genomic_DNA"/>
</dbReference>
<feature type="non-terminal residue" evidence="1">
    <location>
        <position position="47"/>
    </location>
</feature>
<name>A0A382XJZ3_9ZZZZ</name>
<reference evidence="1" key="1">
    <citation type="submission" date="2018-05" db="EMBL/GenBank/DDBJ databases">
        <authorList>
            <person name="Lanie J.A."/>
            <person name="Ng W.-L."/>
            <person name="Kazmierczak K.M."/>
            <person name="Andrzejewski T.M."/>
            <person name="Davidsen T.M."/>
            <person name="Wayne K.J."/>
            <person name="Tettelin H."/>
            <person name="Glass J.I."/>
            <person name="Rusch D."/>
            <person name="Podicherti R."/>
            <person name="Tsui H.-C.T."/>
            <person name="Winkler M.E."/>
        </authorList>
    </citation>
    <scope>NUCLEOTIDE SEQUENCE</scope>
</reference>